<dbReference type="PANTHER" id="PTHR15505:SF3">
    <property type="entry name" value="CILIOGENESIS-ASSOCIATED TTC17-INTERACTING PROTEIN"/>
    <property type="match status" value="1"/>
</dbReference>
<evidence type="ECO:0000256" key="9">
    <source>
        <dbReference type="ARBA" id="ARBA00023242"/>
    </source>
</evidence>
<evidence type="ECO:0000313" key="15">
    <source>
        <dbReference type="EMBL" id="CAD5118995.1"/>
    </source>
</evidence>
<proteinExistence type="inferred from homology"/>
<keyword evidence="4" id="KW-1003">Cell membrane</keyword>
<feature type="compositionally biased region" description="Polar residues" evidence="13">
    <location>
        <begin position="371"/>
        <end position="382"/>
    </location>
</feature>
<dbReference type="OrthoDB" id="6334211at2759"/>
<dbReference type="InterPro" id="IPR048777">
    <property type="entry name" value="CATIP_N"/>
</dbReference>
<feature type="compositionally biased region" description="Polar residues" evidence="13">
    <location>
        <begin position="1"/>
        <end position="10"/>
    </location>
</feature>
<dbReference type="SUPFAM" id="SSF47391">
    <property type="entry name" value="Dimerization-anchoring domain of cAMP-dependent PK regulatory subunit"/>
    <property type="match status" value="1"/>
</dbReference>
<evidence type="ECO:0000256" key="5">
    <source>
        <dbReference type="ARBA" id="ARBA00022490"/>
    </source>
</evidence>
<dbReference type="GO" id="GO:0005856">
    <property type="term" value="C:cytoskeleton"/>
    <property type="evidence" value="ECO:0007669"/>
    <property type="project" value="UniProtKB-SubCell"/>
</dbReference>
<comment type="similarity">
    <text evidence="11">Belongs to the CATIP family.</text>
</comment>
<evidence type="ECO:0000313" key="16">
    <source>
        <dbReference type="Proteomes" id="UP000549394"/>
    </source>
</evidence>
<keyword evidence="6" id="KW-0970">Cilium biogenesis/degradation</keyword>
<name>A0A7I8VTX8_9ANNE</name>
<organism evidence="15 16">
    <name type="scientific">Dimorphilus gyrociliatus</name>
    <dbReference type="NCBI Taxonomy" id="2664684"/>
    <lineage>
        <taxon>Eukaryota</taxon>
        <taxon>Metazoa</taxon>
        <taxon>Spiralia</taxon>
        <taxon>Lophotrochozoa</taxon>
        <taxon>Annelida</taxon>
        <taxon>Polychaeta</taxon>
        <taxon>Polychaeta incertae sedis</taxon>
        <taxon>Dinophilidae</taxon>
        <taxon>Dimorphilus</taxon>
    </lineage>
</organism>
<dbReference type="GO" id="GO:0005886">
    <property type="term" value="C:plasma membrane"/>
    <property type="evidence" value="ECO:0007669"/>
    <property type="project" value="UniProtKB-SubCell"/>
</dbReference>
<evidence type="ECO:0000256" key="3">
    <source>
        <dbReference type="ARBA" id="ARBA00004245"/>
    </source>
</evidence>
<protein>
    <recommendedName>
        <fullName evidence="12">Ciliogenesis-associated TTC17-interacting protein</fullName>
    </recommendedName>
</protein>
<feature type="domain" description="Ciliogenesis-associated TTC17-interacting protein N-terminal" evidence="14">
    <location>
        <begin position="39"/>
        <end position="264"/>
    </location>
</feature>
<dbReference type="EMBL" id="CAJFCJ010000009">
    <property type="protein sequence ID" value="CAD5118995.1"/>
    <property type="molecule type" value="Genomic_DNA"/>
</dbReference>
<dbReference type="CDD" id="cd22973">
    <property type="entry name" value="DD_CATIP"/>
    <property type="match status" value="1"/>
</dbReference>
<keyword evidence="16" id="KW-1185">Reference proteome</keyword>
<evidence type="ECO:0000256" key="7">
    <source>
        <dbReference type="ARBA" id="ARBA00023136"/>
    </source>
</evidence>
<dbReference type="Pfam" id="PF21772">
    <property type="entry name" value="CATIP_N"/>
    <property type="match status" value="1"/>
</dbReference>
<dbReference type="PANTHER" id="PTHR15505">
    <property type="entry name" value="RIIA DOMAIN-CONTAINING PROTEIN 1"/>
    <property type="match status" value="1"/>
</dbReference>
<dbReference type="GO" id="GO:0030041">
    <property type="term" value="P:actin filament polymerization"/>
    <property type="evidence" value="ECO:0007669"/>
    <property type="project" value="TreeGrafter"/>
</dbReference>
<keyword evidence="9" id="KW-0539">Nucleus</keyword>
<accession>A0A7I8VTX8</accession>
<dbReference type="GO" id="GO:0005634">
    <property type="term" value="C:nucleus"/>
    <property type="evidence" value="ECO:0007669"/>
    <property type="project" value="UniProtKB-SubCell"/>
</dbReference>
<evidence type="ECO:0000256" key="1">
    <source>
        <dbReference type="ARBA" id="ARBA00004123"/>
    </source>
</evidence>
<comment type="function">
    <text evidence="10">Plays a role in primary ciliogenesis by modulating actin polymerization.</text>
</comment>
<evidence type="ECO:0000256" key="6">
    <source>
        <dbReference type="ARBA" id="ARBA00022794"/>
    </source>
</evidence>
<feature type="region of interest" description="Disordered" evidence="13">
    <location>
        <begin position="371"/>
        <end position="390"/>
    </location>
</feature>
<dbReference type="GO" id="GO:0044782">
    <property type="term" value="P:cilium organization"/>
    <property type="evidence" value="ECO:0007669"/>
    <property type="project" value="TreeGrafter"/>
</dbReference>
<evidence type="ECO:0000259" key="14">
    <source>
        <dbReference type="Pfam" id="PF21772"/>
    </source>
</evidence>
<evidence type="ECO:0000256" key="2">
    <source>
        <dbReference type="ARBA" id="ARBA00004236"/>
    </source>
</evidence>
<comment type="caution">
    <text evidence="15">The sequence shown here is derived from an EMBL/GenBank/DDBJ whole genome shotgun (WGS) entry which is preliminary data.</text>
</comment>
<evidence type="ECO:0000256" key="11">
    <source>
        <dbReference type="ARBA" id="ARBA00037938"/>
    </source>
</evidence>
<evidence type="ECO:0000256" key="4">
    <source>
        <dbReference type="ARBA" id="ARBA00022475"/>
    </source>
</evidence>
<evidence type="ECO:0000256" key="8">
    <source>
        <dbReference type="ARBA" id="ARBA00023212"/>
    </source>
</evidence>
<gene>
    <name evidence="15" type="ORF">DGYR_LOCUS7292</name>
</gene>
<evidence type="ECO:0000256" key="10">
    <source>
        <dbReference type="ARBA" id="ARBA00037538"/>
    </source>
</evidence>
<dbReference type="InterPro" id="IPR047501">
    <property type="entry name" value="DD_CATIP"/>
</dbReference>
<keyword evidence="5" id="KW-0963">Cytoplasm</keyword>
<evidence type="ECO:0000256" key="12">
    <source>
        <dbReference type="ARBA" id="ARBA00039249"/>
    </source>
</evidence>
<keyword evidence="8" id="KW-0206">Cytoskeleton</keyword>
<feature type="region of interest" description="Disordered" evidence="13">
    <location>
        <begin position="1"/>
        <end position="22"/>
    </location>
</feature>
<reference evidence="15 16" key="1">
    <citation type="submission" date="2020-08" db="EMBL/GenBank/DDBJ databases">
        <authorList>
            <person name="Hejnol A."/>
        </authorList>
    </citation>
    <scope>NUCLEOTIDE SEQUENCE [LARGE SCALE GENOMIC DNA]</scope>
</reference>
<evidence type="ECO:0000256" key="13">
    <source>
        <dbReference type="SAM" id="MobiDB-lite"/>
    </source>
</evidence>
<dbReference type="Proteomes" id="UP000549394">
    <property type="component" value="Unassembled WGS sequence"/>
</dbReference>
<dbReference type="AlphaFoldDB" id="A0A7I8VTX8"/>
<feature type="compositionally biased region" description="Low complexity" evidence="13">
    <location>
        <begin position="11"/>
        <end position="22"/>
    </location>
</feature>
<sequence>MSAFTEASNRSAATATSVETASQDLQQTAENIPKLSESAKAFFTNIDEDYFKSILFEDKLVTVSDAGKEVGEFSISIQAAQKSGAKCYLVHANSHGAIDGVPCGTSITTYVDSALNTLEQHHHEYVKLENHPLDRKTIISKEGSVYVVNRVIRQAGDVQRSVRTYKDEEMGGFVSEGSNLLLQRILVKYGLPENFEIIAFDAEANLCSVSYKKLDDRIQIVDGAELQVVGVERTITALNDLPTTWQTYYMKDGHMTSRVQVGSPVTMKLLLVPETIEEDEEMEKPKFDKKELNWREDMQLYSKFLDRKEELKADHAVYMKDHPEVKALLADFLQFLLLRKPDDVIEFASEFFASHSPGMPAQNAYLSSLAPNPFPSSRSNTKIEYLSRAK</sequence>
<keyword evidence="7" id="KW-0472">Membrane</keyword>
<comment type="subcellular location">
    <subcellularLocation>
        <location evidence="2">Cell membrane</location>
    </subcellularLocation>
    <subcellularLocation>
        <location evidence="3">Cytoplasm</location>
        <location evidence="3">Cytoskeleton</location>
    </subcellularLocation>
    <subcellularLocation>
        <location evidence="1">Nucleus</location>
    </subcellularLocation>
</comment>